<accession>A0A928DQE9</accession>
<dbReference type="PANTHER" id="PTHR36115">
    <property type="entry name" value="PROLINE-RICH ANTIGEN HOMOLOG-RELATED"/>
    <property type="match status" value="1"/>
</dbReference>
<gene>
    <name evidence="8" type="ORF">E7027_05405</name>
</gene>
<evidence type="ECO:0000256" key="4">
    <source>
        <dbReference type="ARBA" id="ARBA00022989"/>
    </source>
</evidence>
<keyword evidence="4 6" id="KW-1133">Transmembrane helix</keyword>
<feature type="transmembrane region" description="Helical" evidence="6">
    <location>
        <begin position="69"/>
        <end position="86"/>
    </location>
</feature>
<keyword evidence="5 6" id="KW-0472">Membrane</keyword>
<dbReference type="AlphaFoldDB" id="A0A928DQE9"/>
<feature type="transmembrane region" description="Helical" evidence="6">
    <location>
        <begin position="126"/>
        <end position="144"/>
    </location>
</feature>
<sequence>MNEKRINIMEPEIPQVVSAAQTEPKEPEVKYATITERFVALLIDYGVVFFPAQLIGGLIIKLMGPNAELWQIISVFVGINLAFILYETVLSCRDRVTLGKSLIGIAVVKKDLSGPISFFHAFLRAIGYYISAVLFFGGFFFAFFEERRRALHDFLGGSVVVQIRQKSFLEKAATNMLGMLLIVAFVAVACTQYLSGGAYYIRKAEDHLQKIAMLEEAHYSRYGYYTNDLLRLSLLSGDPVQFQRDTRKALQPRGFKIGVHKTGYKISGVARDSKRTPVYFESK</sequence>
<dbReference type="Proteomes" id="UP000725649">
    <property type="component" value="Unassembled WGS sequence"/>
</dbReference>
<feature type="transmembrane region" description="Helical" evidence="6">
    <location>
        <begin position="38"/>
        <end position="63"/>
    </location>
</feature>
<dbReference type="PANTHER" id="PTHR36115:SF6">
    <property type="entry name" value="PROLINE-RICH ANTIGEN HOMOLOG"/>
    <property type="match status" value="1"/>
</dbReference>
<feature type="transmembrane region" description="Helical" evidence="6">
    <location>
        <begin position="176"/>
        <end position="201"/>
    </location>
</feature>
<evidence type="ECO:0000313" key="9">
    <source>
        <dbReference type="Proteomes" id="UP000725649"/>
    </source>
</evidence>
<keyword evidence="2" id="KW-1003">Cell membrane</keyword>
<keyword evidence="3 6" id="KW-0812">Transmembrane</keyword>
<proteinExistence type="predicted"/>
<comment type="subcellular location">
    <subcellularLocation>
        <location evidence="1">Cell membrane</location>
        <topology evidence="1">Multi-pass membrane protein</topology>
    </subcellularLocation>
</comment>
<reference evidence="8" key="1">
    <citation type="submission" date="2019-04" db="EMBL/GenBank/DDBJ databases">
        <title>Evolution of Biomass-Degrading Anaerobic Consortia Revealed by Metagenomics.</title>
        <authorList>
            <person name="Peng X."/>
        </authorList>
    </citation>
    <scope>NUCLEOTIDE SEQUENCE</scope>
    <source>
        <strain evidence="8">SIG66</strain>
    </source>
</reference>
<feature type="domain" description="RDD" evidence="7">
    <location>
        <begin position="31"/>
        <end position="156"/>
    </location>
</feature>
<organism evidence="8 9">
    <name type="scientific">Candidatus Avelusimicrobium gallicola</name>
    <dbReference type="NCBI Taxonomy" id="2562704"/>
    <lineage>
        <taxon>Bacteria</taxon>
        <taxon>Pseudomonadati</taxon>
        <taxon>Elusimicrobiota</taxon>
        <taxon>Elusimicrobia</taxon>
        <taxon>Elusimicrobiales</taxon>
        <taxon>Elusimicrobiaceae</taxon>
        <taxon>Candidatus Avelusimicrobium</taxon>
    </lineage>
</organism>
<comment type="caution">
    <text evidence="8">The sequence shown here is derived from an EMBL/GenBank/DDBJ whole genome shotgun (WGS) entry which is preliminary data.</text>
</comment>
<evidence type="ECO:0000256" key="3">
    <source>
        <dbReference type="ARBA" id="ARBA00022692"/>
    </source>
</evidence>
<dbReference type="EMBL" id="SUVG01000006">
    <property type="protein sequence ID" value="MBE6421545.1"/>
    <property type="molecule type" value="Genomic_DNA"/>
</dbReference>
<evidence type="ECO:0000256" key="2">
    <source>
        <dbReference type="ARBA" id="ARBA00022475"/>
    </source>
</evidence>
<protein>
    <submittedName>
        <fullName evidence="8">RDD family protein</fullName>
    </submittedName>
</protein>
<dbReference type="Pfam" id="PF06271">
    <property type="entry name" value="RDD"/>
    <property type="match status" value="1"/>
</dbReference>
<evidence type="ECO:0000256" key="5">
    <source>
        <dbReference type="ARBA" id="ARBA00023136"/>
    </source>
</evidence>
<evidence type="ECO:0000259" key="7">
    <source>
        <dbReference type="Pfam" id="PF06271"/>
    </source>
</evidence>
<evidence type="ECO:0000256" key="1">
    <source>
        <dbReference type="ARBA" id="ARBA00004651"/>
    </source>
</evidence>
<dbReference type="InterPro" id="IPR010432">
    <property type="entry name" value="RDD"/>
</dbReference>
<dbReference type="InterPro" id="IPR051791">
    <property type="entry name" value="Pra-immunoreactive"/>
</dbReference>
<name>A0A928DQE9_9BACT</name>
<dbReference type="GO" id="GO:0005886">
    <property type="term" value="C:plasma membrane"/>
    <property type="evidence" value="ECO:0007669"/>
    <property type="project" value="UniProtKB-SubCell"/>
</dbReference>
<evidence type="ECO:0000313" key="8">
    <source>
        <dbReference type="EMBL" id="MBE6421545.1"/>
    </source>
</evidence>
<evidence type="ECO:0000256" key="6">
    <source>
        <dbReference type="SAM" id="Phobius"/>
    </source>
</evidence>